<dbReference type="AlphaFoldDB" id="A0A3R6BI02"/>
<comment type="caution">
    <text evidence="1">The sequence shown here is derived from an EMBL/GenBank/DDBJ whole genome shotgun (WGS) entry which is preliminary data.</text>
</comment>
<evidence type="ECO:0000313" key="1">
    <source>
        <dbReference type="EMBL" id="RHC79268.1"/>
    </source>
</evidence>
<evidence type="ECO:0000313" key="2">
    <source>
        <dbReference type="Proteomes" id="UP000286260"/>
    </source>
</evidence>
<organism evidence="1 2">
    <name type="scientific">Parabacteroides merdae</name>
    <dbReference type="NCBI Taxonomy" id="46503"/>
    <lineage>
        <taxon>Bacteria</taxon>
        <taxon>Pseudomonadati</taxon>
        <taxon>Bacteroidota</taxon>
        <taxon>Bacteroidia</taxon>
        <taxon>Bacteroidales</taxon>
        <taxon>Tannerellaceae</taxon>
        <taxon>Parabacteroides</taxon>
    </lineage>
</organism>
<gene>
    <name evidence="1" type="ORF">DW828_18905</name>
</gene>
<accession>A0A3R6BI02</accession>
<evidence type="ECO:0008006" key="3">
    <source>
        <dbReference type="Google" id="ProtNLM"/>
    </source>
</evidence>
<protein>
    <recommendedName>
        <fullName evidence="3">Aspartyl protease</fullName>
    </recommendedName>
</protein>
<dbReference type="InterPro" id="IPR021109">
    <property type="entry name" value="Peptidase_aspartic_dom_sf"/>
</dbReference>
<dbReference type="Pfam" id="PF13650">
    <property type="entry name" value="Asp_protease_2"/>
    <property type="match status" value="1"/>
</dbReference>
<dbReference type="InterPro" id="IPR034122">
    <property type="entry name" value="Retropepsin-like_bacterial"/>
</dbReference>
<dbReference type="Proteomes" id="UP000286260">
    <property type="component" value="Unassembled WGS sequence"/>
</dbReference>
<dbReference type="EMBL" id="QSII01000039">
    <property type="protein sequence ID" value="RHC79268.1"/>
    <property type="molecule type" value="Genomic_DNA"/>
</dbReference>
<dbReference type="PROSITE" id="PS51257">
    <property type="entry name" value="PROKAR_LIPOPROTEIN"/>
    <property type="match status" value="1"/>
</dbReference>
<dbReference type="SUPFAM" id="SSF50630">
    <property type="entry name" value="Acid proteases"/>
    <property type="match status" value="1"/>
</dbReference>
<proteinExistence type="predicted"/>
<reference evidence="1 2" key="1">
    <citation type="submission" date="2018-08" db="EMBL/GenBank/DDBJ databases">
        <title>A genome reference for cultivated species of the human gut microbiota.</title>
        <authorList>
            <person name="Zou Y."/>
            <person name="Xue W."/>
            <person name="Luo G."/>
        </authorList>
    </citation>
    <scope>NUCLEOTIDE SEQUENCE [LARGE SCALE GENOMIC DNA]</scope>
    <source>
        <strain evidence="1 2">AM34-17</strain>
    </source>
</reference>
<dbReference type="CDD" id="cd05483">
    <property type="entry name" value="retropepsin_like_bacteria"/>
    <property type="match status" value="1"/>
</dbReference>
<dbReference type="Gene3D" id="2.40.70.10">
    <property type="entry name" value="Acid Proteases"/>
    <property type="match status" value="1"/>
</dbReference>
<name>A0A3R6BI02_9BACT</name>
<sequence>MKRWQKELFYPNKRFMKTVLFLTICILLLSCAKEKKRPVYYSEVPLQEESVPFTDSDEVVIPFRKEGGVKYVPVKINGLACDMIFDTGCSLTLISLSEAAALYQKGELLEEDFKGTSRSQIADGSVVDNMVVNLREIILDDKIICRDVTATVSNNIHAPLLLGNEVLNRLATITIDNENNHLIFKLKQP</sequence>